<feature type="transmembrane region" description="Helical" evidence="1">
    <location>
        <begin position="21"/>
        <end position="41"/>
    </location>
</feature>
<name>A0A8A7KK82_9FIRM</name>
<evidence type="ECO:0008006" key="4">
    <source>
        <dbReference type="Google" id="ProtNLM"/>
    </source>
</evidence>
<dbReference type="Gene3D" id="3.40.630.30">
    <property type="match status" value="1"/>
</dbReference>
<dbReference type="SUPFAM" id="SSF55729">
    <property type="entry name" value="Acyl-CoA N-acyltransferases (Nat)"/>
    <property type="match status" value="1"/>
</dbReference>
<keyword evidence="1" id="KW-1133">Transmembrane helix</keyword>
<sequence length="65" mass="7613">MGKCLLNEAVMFCKESNYKRVFLITFDVLAVASKLYTSFGFQKVKEKQVFLFGKNLIEQCFELYL</sequence>
<dbReference type="InterPro" id="IPR016181">
    <property type="entry name" value="Acyl_CoA_acyltransferase"/>
</dbReference>
<protein>
    <recommendedName>
        <fullName evidence="4">N-acetyltransferase domain-containing protein</fullName>
    </recommendedName>
</protein>
<keyword evidence="3" id="KW-1185">Reference proteome</keyword>
<accession>A0A8A7KK82</accession>
<dbReference type="Proteomes" id="UP000665020">
    <property type="component" value="Chromosome"/>
</dbReference>
<gene>
    <name evidence="2" type="ORF">GM661_13385</name>
</gene>
<reference evidence="2" key="1">
    <citation type="submission" date="2019-12" db="EMBL/GenBank/DDBJ databases">
        <authorList>
            <person name="zhang j."/>
            <person name="sun C.M."/>
        </authorList>
    </citation>
    <scope>NUCLEOTIDE SEQUENCE</scope>
    <source>
        <strain evidence="2">NS-1</strain>
    </source>
</reference>
<evidence type="ECO:0000313" key="2">
    <source>
        <dbReference type="EMBL" id="QTM00040.1"/>
    </source>
</evidence>
<proteinExistence type="predicted"/>
<dbReference type="KEGG" id="ifn:GM661_13385"/>
<keyword evidence="1" id="KW-0812">Transmembrane</keyword>
<organism evidence="2 3">
    <name type="scientific">Iocasia fonsfrigidae</name>
    <dbReference type="NCBI Taxonomy" id="2682810"/>
    <lineage>
        <taxon>Bacteria</taxon>
        <taxon>Bacillati</taxon>
        <taxon>Bacillota</taxon>
        <taxon>Clostridia</taxon>
        <taxon>Halanaerobiales</taxon>
        <taxon>Halanaerobiaceae</taxon>
        <taxon>Iocasia</taxon>
    </lineage>
</organism>
<keyword evidence="1" id="KW-0472">Membrane</keyword>
<evidence type="ECO:0000256" key="1">
    <source>
        <dbReference type="SAM" id="Phobius"/>
    </source>
</evidence>
<dbReference type="EMBL" id="CP046640">
    <property type="protein sequence ID" value="QTM00040.1"/>
    <property type="molecule type" value="Genomic_DNA"/>
</dbReference>
<dbReference type="AlphaFoldDB" id="A0A8A7KK82"/>
<evidence type="ECO:0000313" key="3">
    <source>
        <dbReference type="Proteomes" id="UP000665020"/>
    </source>
</evidence>